<dbReference type="InterPro" id="IPR010106">
    <property type="entry name" value="RpnA"/>
</dbReference>
<organism evidence="1">
    <name type="scientific">human gut metagenome</name>
    <dbReference type="NCBI Taxonomy" id="408170"/>
    <lineage>
        <taxon>unclassified sequences</taxon>
        <taxon>metagenomes</taxon>
        <taxon>organismal metagenomes</taxon>
    </lineage>
</organism>
<dbReference type="Pfam" id="PF12784">
    <property type="entry name" value="PDDEXK_2"/>
    <property type="match status" value="1"/>
</dbReference>
<gene>
    <name evidence="1" type="ORF">OBE_03087</name>
</gene>
<dbReference type="PANTHER" id="PTHR41317:SF1">
    <property type="entry name" value="PD-(D_E)XK NUCLEASE FAMILY TRANSPOSASE"/>
    <property type="match status" value="1"/>
</dbReference>
<dbReference type="AlphaFoldDB" id="K1U161"/>
<sequence length="178" mass="20803">MKKNNLPVQTEEKKLLKPKNDVVFQSIFNQNNEKITKAFVEALLDEKITKMTINSDQILVRDAPEDKLGILDLELDINNNEKVDVEIQLIERANFAERLLFYFSRLYASEIKRGDSYTEAKKVILIAIIDYPLELTQTISEMETVWKLCEKNHPYLVLTDSIEICILELDKVKNTYYK</sequence>
<protein>
    <submittedName>
        <fullName evidence="1">Uncharacterized protein</fullName>
    </submittedName>
</protein>
<proteinExistence type="predicted"/>
<feature type="non-terminal residue" evidence="1">
    <location>
        <position position="178"/>
    </location>
</feature>
<evidence type="ECO:0000313" key="1">
    <source>
        <dbReference type="EMBL" id="EKC72050.1"/>
    </source>
</evidence>
<name>K1U161_9ZZZZ</name>
<dbReference type="NCBIfam" id="TIGR01784">
    <property type="entry name" value="T_den_put_tspse"/>
    <property type="match status" value="1"/>
</dbReference>
<dbReference type="EMBL" id="AJWZ01002039">
    <property type="protein sequence ID" value="EKC72050.1"/>
    <property type="molecule type" value="Genomic_DNA"/>
</dbReference>
<reference evidence="1" key="1">
    <citation type="journal article" date="2013" name="Environ. Microbiol.">
        <title>Microbiota from the distal guts of lean and obese adolescents exhibit partial functional redundancy besides clear differences in community structure.</title>
        <authorList>
            <person name="Ferrer M."/>
            <person name="Ruiz A."/>
            <person name="Lanza F."/>
            <person name="Haange S.B."/>
            <person name="Oberbach A."/>
            <person name="Till H."/>
            <person name="Bargiela R."/>
            <person name="Campoy C."/>
            <person name="Segura M.T."/>
            <person name="Richter M."/>
            <person name="von Bergen M."/>
            <person name="Seifert J."/>
            <person name="Suarez A."/>
        </authorList>
    </citation>
    <scope>NUCLEOTIDE SEQUENCE</scope>
</reference>
<accession>K1U161</accession>
<comment type="caution">
    <text evidence="1">The sequence shown here is derived from an EMBL/GenBank/DDBJ whole genome shotgun (WGS) entry which is preliminary data.</text>
</comment>
<dbReference type="PANTHER" id="PTHR41317">
    <property type="entry name" value="PD-(D_E)XK NUCLEASE FAMILY TRANSPOSASE"/>
    <property type="match status" value="1"/>
</dbReference>